<evidence type="ECO:0000313" key="1">
    <source>
        <dbReference type="EMBL" id="QHU22226.1"/>
    </source>
</evidence>
<dbReference type="EMBL" id="MN741002">
    <property type="protein sequence ID" value="QHU22226.1"/>
    <property type="molecule type" value="Genomic_DNA"/>
</dbReference>
<name>A0A6C0KYM3_9ZZZZ</name>
<reference evidence="1" key="1">
    <citation type="journal article" date="2020" name="Nature">
        <title>Giant virus diversity and host interactions through global metagenomics.</title>
        <authorList>
            <person name="Schulz F."/>
            <person name="Roux S."/>
            <person name="Paez-Espino D."/>
            <person name="Jungbluth S."/>
            <person name="Walsh D.A."/>
            <person name="Denef V.J."/>
            <person name="McMahon K.D."/>
            <person name="Konstantinidis K.T."/>
            <person name="Eloe-Fadrosh E.A."/>
            <person name="Kyrpides N.C."/>
            <person name="Woyke T."/>
        </authorList>
    </citation>
    <scope>NUCLEOTIDE SEQUENCE</scope>
    <source>
        <strain evidence="1">GVMAG-S-3300013286-35</strain>
    </source>
</reference>
<proteinExistence type="predicted"/>
<accession>A0A6C0KYM3</accession>
<protein>
    <submittedName>
        <fullName evidence="1">Uncharacterized protein</fullName>
    </submittedName>
</protein>
<sequence length="147" mass="16170">MPVGLIASVLHLSNPGVSLAISAAVTSTIGVASAIMVKRLEHQKLTIEMNGDALIKTIDELIENHGKLVLEENPMFKRARDIKAKLNSAIVNKQNVEAAITNMPIEDQDEALTLYEQMIADAVEHKNNNIKSVSRSNKTKKNRKLVF</sequence>
<dbReference type="AlphaFoldDB" id="A0A6C0KYM3"/>
<organism evidence="1">
    <name type="scientific">viral metagenome</name>
    <dbReference type="NCBI Taxonomy" id="1070528"/>
    <lineage>
        <taxon>unclassified sequences</taxon>
        <taxon>metagenomes</taxon>
        <taxon>organismal metagenomes</taxon>
    </lineage>
</organism>